<evidence type="ECO:0000313" key="2">
    <source>
        <dbReference type="EMBL" id="GBP63794.1"/>
    </source>
</evidence>
<comment type="caution">
    <text evidence="2">The sequence shown here is derived from an EMBL/GenBank/DDBJ whole genome shotgun (WGS) entry which is preliminary data.</text>
</comment>
<gene>
    <name evidence="2" type="ORF">EVAR_44895_1</name>
</gene>
<dbReference type="AlphaFoldDB" id="A0A4C1XMP4"/>
<reference evidence="2 3" key="1">
    <citation type="journal article" date="2019" name="Commun. Biol.">
        <title>The bagworm genome reveals a unique fibroin gene that provides high tensile strength.</title>
        <authorList>
            <person name="Kono N."/>
            <person name="Nakamura H."/>
            <person name="Ohtoshi R."/>
            <person name="Tomita M."/>
            <person name="Numata K."/>
            <person name="Arakawa K."/>
        </authorList>
    </citation>
    <scope>NUCLEOTIDE SEQUENCE [LARGE SCALE GENOMIC DNA]</scope>
</reference>
<dbReference type="EMBL" id="BGZK01000880">
    <property type="protein sequence ID" value="GBP63794.1"/>
    <property type="molecule type" value="Genomic_DNA"/>
</dbReference>
<feature type="compositionally biased region" description="Basic and acidic residues" evidence="1">
    <location>
        <begin position="74"/>
        <end position="84"/>
    </location>
</feature>
<proteinExistence type="predicted"/>
<protein>
    <submittedName>
        <fullName evidence="2">Uncharacterized protein</fullName>
    </submittedName>
</protein>
<sequence length="238" mass="25654">MVELSVKRLLYADDQTIPAPSLCGSQEMAFGRQPIPTAAVIETNGAVNGTEKGGAKNAPDPQLFPFLARRLGAKAEHRADKADEPAPTNHAPGADEYIAAATVLAMKYGPKVLEQLPPAHLVISRSARDEHSYSGCEERNTAEALLDLARVTPPAAPAAPARRPDAPRALRLGRAVSVDGGAVGVRTRIVCPARDVRGARRPLAVCVRRECPSQRCIFGKDIRDIYDAMYRIVENFIE</sequence>
<dbReference type="Proteomes" id="UP000299102">
    <property type="component" value="Unassembled WGS sequence"/>
</dbReference>
<dbReference type="OrthoDB" id="5954824at2759"/>
<accession>A0A4C1XMP4</accession>
<evidence type="ECO:0000313" key="3">
    <source>
        <dbReference type="Proteomes" id="UP000299102"/>
    </source>
</evidence>
<name>A0A4C1XMP4_EUMVA</name>
<organism evidence="2 3">
    <name type="scientific">Eumeta variegata</name>
    <name type="common">Bagworm moth</name>
    <name type="synonym">Eumeta japonica</name>
    <dbReference type="NCBI Taxonomy" id="151549"/>
    <lineage>
        <taxon>Eukaryota</taxon>
        <taxon>Metazoa</taxon>
        <taxon>Ecdysozoa</taxon>
        <taxon>Arthropoda</taxon>
        <taxon>Hexapoda</taxon>
        <taxon>Insecta</taxon>
        <taxon>Pterygota</taxon>
        <taxon>Neoptera</taxon>
        <taxon>Endopterygota</taxon>
        <taxon>Lepidoptera</taxon>
        <taxon>Glossata</taxon>
        <taxon>Ditrysia</taxon>
        <taxon>Tineoidea</taxon>
        <taxon>Psychidae</taxon>
        <taxon>Oiketicinae</taxon>
        <taxon>Eumeta</taxon>
    </lineage>
</organism>
<keyword evidence="3" id="KW-1185">Reference proteome</keyword>
<evidence type="ECO:0000256" key="1">
    <source>
        <dbReference type="SAM" id="MobiDB-lite"/>
    </source>
</evidence>
<feature type="region of interest" description="Disordered" evidence="1">
    <location>
        <begin position="74"/>
        <end position="93"/>
    </location>
</feature>